<dbReference type="PRINTS" id="PR00834">
    <property type="entry name" value="PROTEASES2C"/>
</dbReference>
<keyword evidence="4" id="KW-1185">Reference proteome</keyword>
<evidence type="ECO:0000256" key="2">
    <source>
        <dbReference type="ARBA" id="ARBA00022801"/>
    </source>
</evidence>
<dbReference type="GO" id="GO:0008233">
    <property type="term" value="F:peptidase activity"/>
    <property type="evidence" value="ECO:0007669"/>
    <property type="project" value="UniProtKB-KW"/>
</dbReference>
<dbReference type="EMBL" id="JAUSSY010000001">
    <property type="protein sequence ID" value="MDQ0116874.1"/>
    <property type="molecule type" value="Genomic_DNA"/>
</dbReference>
<comment type="caution">
    <text evidence="3">The sequence shown here is derived from an EMBL/GenBank/DDBJ whole genome shotgun (WGS) entry which is preliminary data.</text>
</comment>
<dbReference type="SUPFAM" id="SSF50494">
    <property type="entry name" value="Trypsin-like serine proteases"/>
    <property type="match status" value="1"/>
</dbReference>
<dbReference type="Proteomes" id="UP001226389">
    <property type="component" value="Unassembled WGS sequence"/>
</dbReference>
<dbReference type="GO" id="GO:0006508">
    <property type="term" value="P:proteolysis"/>
    <property type="evidence" value="ECO:0007669"/>
    <property type="project" value="UniProtKB-KW"/>
</dbReference>
<accession>A0ABT9UF77</accession>
<dbReference type="Gene3D" id="2.40.10.120">
    <property type="match status" value="1"/>
</dbReference>
<dbReference type="SUPFAM" id="SSF50156">
    <property type="entry name" value="PDZ domain-like"/>
    <property type="match status" value="1"/>
</dbReference>
<dbReference type="InterPro" id="IPR036034">
    <property type="entry name" value="PDZ_sf"/>
</dbReference>
<dbReference type="Pfam" id="PF13365">
    <property type="entry name" value="Trypsin_2"/>
    <property type="match status" value="1"/>
</dbReference>
<keyword evidence="2 3" id="KW-0378">Hydrolase</keyword>
<dbReference type="InterPro" id="IPR051201">
    <property type="entry name" value="Chloro_Bact_Ser_Proteases"/>
</dbReference>
<protein>
    <submittedName>
        <fullName evidence="3">Serine protease Do</fullName>
        <ecNumber evidence="3">3.4.21.107</ecNumber>
    </submittedName>
</protein>
<keyword evidence="1 3" id="KW-0645">Protease</keyword>
<dbReference type="EC" id="3.4.21.107" evidence="3"/>
<evidence type="ECO:0000313" key="3">
    <source>
        <dbReference type="EMBL" id="MDQ0116874.1"/>
    </source>
</evidence>
<dbReference type="PANTHER" id="PTHR43343">
    <property type="entry name" value="PEPTIDASE S12"/>
    <property type="match status" value="1"/>
</dbReference>
<dbReference type="Gene3D" id="2.30.42.10">
    <property type="match status" value="1"/>
</dbReference>
<dbReference type="RefSeq" id="WP_307487478.1">
    <property type="nucleotide sequence ID" value="NZ_JAUSSY010000001.1"/>
</dbReference>
<dbReference type="InterPro" id="IPR009003">
    <property type="entry name" value="Peptidase_S1_PA"/>
</dbReference>
<evidence type="ECO:0000313" key="4">
    <source>
        <dbReference type="Proteomes" id="UP001226389"/>
    </source>
</evidence>
<name>A0ABT9UF77_9MICC</name>
<gene>
    <name evidence="3" type="ORF">J2T22_000034</name>
</gene>
<reference evidence="3 4" key="1">
    <citation type="submission" date="2023-07" db="EMBL/GenBank/DDBJ databases">
        <title>Sorghum-associated microbial communities from plants grown in Nebraska, USA.</title>
        <authorList>
            <person name="Schachtman D."/>
        </authorList>
    </citation>
    <scope>NUCLEOTIDE SEQUENCE [LARGE SCALE GENOMIC DNA]</scope>
    <source>
        <strain evidence="3 4">DS994</strain>
    </source>
</reference>
<evidence type="ECO:0000256" key="1">
    <source>
        <dbReference type="ARBA" id="ARBA00022670"/>
    </source>
</evidence>
<dbReference type="PANTHER" id="PTHR43343:SF3">
    <property type="entry name" value="PROTEASE DO-LIKE 8, CHLOROPLASTIC"/>
    <property type="match status" value="1"/>
</dbReference>
<sequence>MEGGIATSDPLPSGDQHPAELTSQDLYTLGEKSVFLIQGRRPDDFIGFGTGFLVDKEGAMGVTNAHVVEGLSAITGRFNSGETAALHVIASDPCTDLAVVHFSSDLPKQAEALIFGSSDAVKPGDTVTVLGYPGTATQNLAEQKLLITSGLVNATKVPARGAGLPEYKDTIQHGATVNFGNSGGPLLDHHGRLVGINTLTNLGSQNAPVQGQFYSISSDSAKTEILDKLLKGDSPNNLGWAVEEYYPGYFASLDRSRGPALDTLLGNAGIKGGLYVKAVTPGSGASKAGIKSGMLLTKLQNTSVATVAEMCAIAESILPGAVAEVDGINLLADKDHFGQQFHTEFPVPGKH</sequence>
<dbReference type="InterPro" id="IPR001940">
    <property type="entry name" value="Peptidase_S1C"/>
</dbReference>
<proteinExistence type="predicted"/>
<organism evidence="3 4">
    <name type="scientific">Pseudarthrobacter defluvii</name>
    <dbReference type="NCBI Taxonomy" id="410837"/>
    <lineage>
        <taxon>Bacteria</taxon>
        <taxon>Bacillati</taxon>
        <taxon>Actinomycetota</taxon>
        <taxon>Actinomycetes</taxon>
        <taxon>Micrococcales</taxon>
        <taxon>Micrococcaceae</taxon>
        <taxon>Pseudarthrobacter</taxon>
    </lineage>
</organism>